<dbReference type="OrthoDB" id="3054765at2759"/>
<evidence type="ECO:0000313" key="1">
    <source>
        <dbReference type="EMBL" id="KAF7293297.1"/>
    </source>
</evidence>
<dbReference type="Proteomes" id="UP000613580">
    <property type="component" value="Unassembled WGS sequence"/>
</dbReference>
<dbReference type="EMBL" id="JACAZE010000021">
    <property type="protein sequence ID" value="KAF7293297.1"/>
    <property type="molecule type" value="Genomic_DNA"/>
</dbReference>
<organism evidence="1 2">
    <name type="scientific">Mycena chlorophos</name>
    <name type="common">Agaric fungus</name>
    <name type="synonym">Agaricus chlorophos</name>
    <dbReference type="NCBI Taxonomy" id="658473"/>
    <lineage>
        <taxon>Eukaryota</taxon>
        <taxon>Fungi</taxon>
        <taxon>Dikarya</taxon>
        <taxon>Basidiomycota</taxon>
        <taxon>Agaricomycotina</taxon>
        <taxon>Agaricomycetes</taxon>
        <taxon>Agaricomycetidae</taxon>
        <taxon>Agaricales</taxon>
        <taxon>Marasmiineae</taxon>
        <taxon>Mycenaceae</taxon>
        <taxon>Mycena</taxon>
    </lineage>
</organism>
<dbReference type="AlphaFoldDB" id="A0A8H6VTF1"/>
<accession>A0A8H6VTF1</accession>
<evidence type="ECO:0000313" key="2">
    <source>
        <dbReference type="Proteomes" id="UP000613580"/>
    </source>
</evidence>
<gene>
    <name evidence="1" type="ORF">HMN09_01208900</name>
</gene>
<reference evidence="1" key="1">
    <citation type="submission" date="2020-05" db="EMBL/GenBank/DDBJ databases">
        <title>Mycena genomes resolve the evolution of fungal bioluminescence.</title>
        <authorList>
            <person name="Tsai I.J."/>
        </authorList>
    </citation>
    <scope>NUCLEOTIDE SEQUENCE</scope>
    <source>
        <strain evidence="1">110903Hualien_Pintung</strain>
    </source>
</reference>
<dbReference type="Gene3D" id="1.20.1280.50">
    <property type="match status" value="1"/>
</dbReference>
<sequence>MPLSTIPNELLAEIFLRCIPPYPRCPPFHGDESPTRLTLVSRLWRAIALSTPALWRAIRIDLDHSETASTKASEIARQWLLLSGTLPLSLVFRCLTRRHDARQSAVFQELLDCAERWEYVDLEIPPSAPTEMAQDETTRTPKLFHLRVLSEYMGAESVLGELDAPRLQSLIARLSNDELYFTMLSPPSWETLTTLKLRDVPPVYAARILARTPALEHCWIRIWDDQPQPVSERSIVLMRLETFILDARQRKSMDELLRALVLPALQRFAIKEAFLNSLAPGFNSSEKDVASALLRLLQRWGCKASLSKLTILRSEELIDHDEQEKIRTSLPTNHFEILEDTEEWEPVEWGADWNPQGVL</sequence>
<comment type="caution">
    <text evidence="1">The sequence shown here is derived from an EMBL/GenBank/DDBJ whole genome shotgun (WGS) entry which is preliminary data.</text>
</comment>
<protein>
    <submittedName>
        <fullName evidence="1">F-box domain-containing protein</fullName>
    </submittedName>
</protein>
<proteinExistence type="predicted"/>
<name>A0A8H6VTF1_MYCCL</name>
<keyword evidence="2" id="KW-1185">Reference proteome</keyword>